<dbReference type="PANTHER" id="PTHR47891">
    <property type="entry name" value="TRANSPORTER-RELATED"/>
    <property type="match status" value="1"/>
</dbReference>
<dbReference type="EMBL" id="ABVQ01000037">
    <property type="protein sequence ID" value="EEC56465.1"/>
    <property type="molecule type" value="Genomic_DNA"/>
</dbReference>
<dbReference type="HOGENOM" id="CLU_007127_8_1_9"/>
<evidence type="ECO:0008006" key="9">
    <source>
        <dbReference type="Google" id="ProtNLM"/>
    </source>
</evidence>
<dbReference type="eggNOG" id="COG0598">
    <property type="taxonomic scope" value="Bacteria"/>
</dbReference>
<dbReference type="InterPro" id="IPR047199">
    <property type="entry name" value="CorA-like"/>
</dbReference>
<dbReference type="SUPFAM" id="SSF144083">
    <property type="entry name" value="Magnesium transport protein CorA, transmembrane region"/>
    <property type="match status" value="1"/>
</dbReference>
<evidence type="ECO:0000313" key="8">
    <source>
        <dbReference type="Proteomes" id="UP000003136"/>
    </source>
</evidence>
<feature type="transmembrane region" description="Helical" evidence="6">
    <location>
        <begin position="289"/>
        <end position="310"/>
    </location>
</feature>
<evidence type="ECO:0000256" key="5">
    <source>
        <dbReference type="ARBA" id="ARBA00023136"/>
    </source>
</evidence>
<keyword evidence="5 6" id="KW-0472">Membrane</keyword>
<evidence type="ECO:0000313" key="7">
    <source>
        <dbReference type="EMBL" id="EEC56465.1"/>
    </source>
</evidence>
<gene>
    <name evidence="7" type="ORF">BACPEC_02974</name>
</gene>
<dbReference type="SUPFAM" id="SSF143865">
    <property type="entry name" value="CorA soluble domain-like"/>
    <property type="match status" value="1"/>
</dbReference>
<dbReference type="InterPro" id="IPR002523">
    <property type="entry name" value="MgTranspt_CorA/ZnTranspt_ZntB"/>
</dbReference>
<proteinExistence type="inferred from homology"/>
<name>B7AW74_9FIRM</name>
<dbReference type="PANTHER" id="PTHR47891:SF2">
    <property type="entry name" value="MAGNESIUM AND COBALT TRANSPORTER"/>
    <property type="match status" value="1"/>
</dbReference>
<dbReference type="AlphaFoldDB" id="B7AW74"/>
<evidence type="ECO:0000256" key="2">
    <source>
        <dbReference type="ARBA" id="ARBA00009765"/>
    </source>
</evidence>
<dbReference type="GO" id="GO:0016020">
    <property type="term" value="C:membrane"/>
    <property type="evidence" value="ECO:0007669"/>
    <property type="project" value="UniProtKB-SubCell"/>
</dbReference>
<dbReference type="CDD" id="cd12827">
    <property type="entry name" value="EcCorA_ZntB-like_u2"/>
    <property type="match status" value="1"/>
</dbReference>
<dbReference type="InterPro" id="IPR045861">
    <property type="entry name" value="CorA_cytoplasmic_dom"/>
</dbReference>
<reference evidence="7 8" key="2">
    <citation type="submission" date="2008-11" db="EMBL/GenBank/DDBJ databases">
        <authorList>
            <person name="Fulton L."/>
            <person name="Clifton S."/>
            <person name="Fulton B."/>
            <person name="Xu J."/>
            <person name="Minx P."/>
            <person name="Pepin K.H."/>
            <person name="Johnson M."/>
            <person name="Bhonagiri V."/>
            <person name="Nash W.E."/>
            <person name="Mardis E.R."/>
            <person name="Wilson R.K."/>
        </authorList>
    </citation>
    <scope>NUCLEOTIDE SEQUENCE [LARGE SCALE GENOMIC DNA]</scope>
    <source>
        <strain evidence="7 8">ATCC 43243</strain>
    </source>
</reference>
<dbReference type="InterPro" id="IPR045863">
    <property type="entry name" value="CorA_TM1_TM2"/>
</dbReference>
<comment type="subcellular location">
    <subcellularLocation>
        <location evidence="1">Membrane</location>
        <topology evidence="1">Multi-pass membrane protein</topology>
    </subcellularLocation>
</comment>
<keyword evidence="4 6" id="KW-1133">Transmembrane helix</keyword>
<dbReference type="STRING" id="483218.BACPEC_02974"/>
<protein>
    <recommendedName>
        <fullName evidence="9">Magnesium transporter CorA family protein</fullName>
    </recommendedName>
</protein>
<organism evidence="7 8">
    <name type="scientific">[Bacteroides] pectinophilus ATCC 43243</name>
    <dbReference type="NCBI Taxonomy" id="483218"/>
    <lineage>
        <taxon>Bacteria</taxon>
        <taxon>Bacillati</taxon>
        <taxon>Bacillota</taxon>
        <taxon>Clostridia</taxon>
        <taxon>Eubacteriales</taxon>
    </lineage>
</organism>
<reference evidence="7 8" key="1">
    <citation type="submission" date="2008-11" db="EMBL/GenBank/DDBJ databases">
        <title>Draft genome sequence of Bacteroides pectinophilus (ATCC 43243).</title>
        <authorList>
            <person name="Sudarsanam P."/>
            <person name="Ley R."/>
            <person name="Guruge J."/>
            <person name="Turnbaugh P.J."/>
            <person name="Mahowald M."/>
            <person name="Liep D."/>
            <person name="Gordon J."/>
        </authorList>
    </citation>
    <scope>NUCLEOTIDE SEQUENCE [LARGE SCALE GENOMIC DNA]</scope>
    <source>
        <strain evidence="7 8">ATCC 43243</strain>
    </source>
</reference>
<evidence type="ECO:0000256" key="6">
    <source>
        <dbReference type="SAM" id="Phobius"/>
    </source>
</evidence>
<dbReference type="Gene3D" id="1.20.58.340">
    <property type="entry name" value="Magnesium transport protein CorA, transmembrane region"/>
    <property type="match status" value="2"/>
</dbReference>
<evidence type="ECO:0000256" key="4">
    <source>
        <dbReference type="ARBA" id="ARBA00022989"/>
    </source>
</evidence>
<dbReference type="Gene3D" id="3.30.460.20">
    <property type="entry name" value="CorA soluble domain-like"/>
    <property type="match status" value="1"/>
</dbReference>
<sequence length="316" mass="36330">MEITMINIYRTDDQILHEVHEIHEGVWVSLSAPTVAETQKMADELDIDIDDIRASLDEEESSRIELKDGYTLILVDVPITEIRHDREVYTTLPLAIILTQDIIMTVSKEEHNAVIAAFIDGKIRDFSTKKKLRFVYQILFRTAMLYQAELRIMDKKRIEIEEHVGDKTEDSDLIALHELESTLVYFATSLRANRVVLERLSHYKRLQQYPDDIELLEDVVVETQQAIEMASIYKDIINGTRELLSSVLNSRLNNVMKYLTSITLVMAFPTVISGLYGMNVAGMPFANDINGFMIICVMIIVICIVVAFWLKRNKML</sequence>
<comment type="similarity">
    <text evidence="2">Belongs to the CorA metal ion transporter (MIT) (TC 1.A.35) family.</text>
</comment>
<dbReference type="Pfam" id="PF01544">
    <property type="entry name" value="CorA"/>
    <property type="match status" value="1"/>
</dbReference>
<evidence type="ECO:0000256" key="3">
    <source>
        <dbReference type="ARBA" id="ARBA00022692"/>
    </source>
</evidence>
<feature type="transmembrane region" description="Helical" evidence="6">
    <location>
        <begin position="258"/>
        <end position="277"/>
    </location>
</feature>
<dbReference type="Proteomes" id="UP000003136">
    <property type="component" value="Unassembled WGS sequence"/>
</dbReference>
<keyword evidence="8" id="KW-1185">Reference proteome</keyword>
<dbReference type="GO" id="GO:0046873">
    <property type="term" value="F:metal ion transmembrane transporter activity"/>
    <property type="evidence" value="ECO:0007669"/>
    <property type="project" value="InterPro"/>
</dbReference>
<evidence type="ECO:0000256" key="1">
    <source>
        <dbReference type="ARBA" id="ARBA00004141"/>
    </source>
</evidence>
<comment type="caution">
    <text evidence="7">The sequence shown here is derived from an EMBL/GenBank/DDBJ whole genome shotgun (WGS) entry which is preliminary data.</text>
</comment>
<accession>B7AW74</accession>
<keyword evidence="3 6" id="KW-0812">Transmembrane</keyword>